<dbReference type="Proteomes" id="UP001212498">
    <property type="component" value="Unassembled WGS sequence"/>
</dbReference>
<dbReference type="EMBL" id="JAPNUD010000274">
    <property type="protein sequence ID" value="MDA0647282.1"/>
    <property type="molecule type" value="Genomic_DNA"/>
</dbReference>
<gene>
    <name evidence="1" type="ORF">OUY24_42215</name>
</gene>
<evidence type="ECO:0000313" key="2">
    <source>
        <dbReference type="Proteomes" id="UP001212498"/>
    </source>
</evidence>
<organism evidence="1 2">
    <name type="scientific">Nonomuraea ferruginea</name>
    <dbReference type="NCBI Taxonomy" id="46174"/>
    <lineage>
        <taxon>Bacteria</taxon>
        <taxon>Bacillati</taxon>
        <taxon>Actinomycetota</taxon>
        <taxon>Actinomycetes</taxon>
        <taxon>Streptosporangiales</taxon>
        <taxon>Streptosporangiaceae</taxon>
        <taxon>Nonomuraea</taxon>
    </lineage>
</organism>
<evidence type="ECO:0000313" key="1">
    <source>
        <dbReference type="EMBL" id="MDA0647282.1"/>
    </source>
</evidence>
<proteinExistence type="predicted"/>
<keyword evidence="2" id="KW-1185">Reference proteome</keyword>
<accession>A0ABT4TCN9</accession>
<name>A0ABT4TCN9_9ACTN</name>
<reference evidence="1 2" key="1">
    <citation type="submission" date="2022-11" db="EMBL/GenBank/DDBJ databases">
        <title>Nonomuraea corallina sp. nov., a new species of the genus Nonomuraea isolated from sea side sediment in Thai sea.</title>
        <authorList>
            <person name="Ngamcharungchit C."/>
            <person name="Matsumoto A."/>
            <person name="Suriyachadkun C."/>
            <person name="Panbangred W."/>
            <person name="Inahashi Y."/>
            <person name="Intra B."/>
        </authorList>
    </citation>
    <scope>NUCLEOTIDE SEQUENCE [LARGE SCALE GENOMIC DNA]</scope>
    <source>
        <strain evidence="1 2">DSM 43553</strain>
    </source>
</reference>
<comment type="caution">
    <text evidence="1">The sequence shown here is derived from an EMBL/GenBank/DDBJ whole genome shotgun (WGS) entry which is preliminary data.</text>
</comment>
<protein>
    <submittedName>
        <fullName evidence="1">Uncharacterized protein</fullName>
    </submittedName>
</protein>
<sequence length="47" mass="5269">MLNPAHGSRHDAVILPYYRTHLTVVEARTQCSALDRVPRRSAPGNIK</sequence>
<dbReference type="RefSeq" id="WP_271280289.1">
    <property type="nucleotide sequence ID" value="NZ_BAABFD010000045.1"/>
</dbReference>